<evidence type="ECO:0000256" key="4">
    <source>
        <dbReference type="ARBA" id="ARBA00022694"/>
    </source>
</evidence>
<sequence length="190" mass="21093">MTAKRRICAGCGRPETVCLCPAMTKLDSPTKVIIWQDPIEAKHPLSTAPLLHKSLPNSRLLVGEHFSFEQVFGDLPDKDVAVVFPFEHDRQLCTGAGGNIRSLLLLDGTWRKVRKMILANPWLMSIPYVALQPASESCYEIRTSPRNDGLSTIEAGVLALNTLENTRTYDAILPVLKRMVALQKGFGHKQ</sequence>
<dbReference type="PANTHER" id="PTHR21392:SF0">
    <property type="entry name" value="TRNA-URIDINE AMINOCARBOXYPROPYLTRANSFERASE 2"/>
    <property type="match status" value="1"/>
</dbReference>
<evidence type="ECO:0000313" key="8">
    <source>
        <dbReference type="Proteomes" id="UP000714380"/>
    </source>
</evidence>
<name>A0ABS7ZW34_9GAMM</name>
<proteinExistence type="inferred from homology"/>
<reference evidence="7 8" key="1">
    <citation type="submission" date="2020-12" db="EMBL/GenBank/DDBJ databases">
        <title>Novel Thalassolituus-related marine hydrocarbonoclastic bacteria mediated algae-derived hydrocarbons mineralization in twilight zone of the northern South China Sea.</title>
        <authorList>
            <person name="Dong C."/>
        </authorList>
    </citation>
    <scope>NUCLEOTIDE SEQUENCE [LARGE SCALE GENOMIC DNA]</scope>
    <source>
        <strain evidence="7 8">IMCC1826</strain>
    </source>
</reference>
<dbReference type="Pfam" id="PF03942">
    <property type="entry name" value="DTW"/>
    <property type="match status" value="1"/>
</dbReference>
<evidence type="ECO:0000256" key="5">
    <source>
        <dbReference type="ARBA" id="ARBA00034489"/>
    </source>
</evidence>
<evidence type="ECO:0000256" key="3">
    <source>
        <dbReference type="ARBA" id="ARBA00022691"/>
    </source>
</evidence>
<dbReference type="RefSeq" id="WP_225676121.1">
    <property type="nucleotide sequence ID" value="NZ_JAEDAH010000091.1"/>
</dbReference>
<keyword evidence="8" id="KW-1185">Reference proteome</keyword>
<comment type="similarity">
    <text evidence="5">Belongs to the TDD superfamily. DTWD2 family.</text>
</comment>
<dbReference type="EMBL" id="JAEDAH010000091">
    <property type="protein sequence ID" value="MCA6064800.1"/>
    <property type="molecule type" value="Genomic_DNA"/>
</dbReference>
<dbReference type="PANTHER" id="PTHR21392">
    <property type="entry name" value="TRNA-URIDINE AMINOCARBOXYPROPYLTRANSFERASE 2"/>
    <property type="match status" value="1"/>
</dbReference>
<protein>
    <recommendedName>
        <fullName evidence="1">tRNA-uridine aminocarboxypropyltransferase</fullName>
        <ecNumber evidence="1">2.5.1.25</ecNumber>
    </recommendedName>
</protein>
<accession>A0ABS7ZW34</accession>
<evidence type="ECO:0000259" key="6">
    <source>
        <dbReference type="SMART" id="SM01144"/>
    </source>
</evidence>
<keyword evidence="4" id="KW-0819">tRNA processing</keyword>
<feature type="domain" description="DTW" evidence="6">
    <location>
        <begin position="4"/>
        <end position="188"/>
    </location>
</feature>
<keyword evidence="2" id="KW-0808">Transferase</keyword>
<evidence type="ECO:0000313" key="7">
    <source>
        <dbReference type="EMBL" id="MCA6064800.1"/>
    </source>
</evidence>
<keyword evidence="3" id="KW-0949">S-adenosyl-L-methionine</keyword>
<dbReference type="InterPro" id="IPR039262">
    <property type="entry name" value="DTWD2/TAPT"/>
</dbReference>
<dbReference type="EC" id="2.5.1.25" evidence="1"/>
<evidence type="ECO:0000256" key="1">
    <source>
        <dbReference type="ARBA" id="ARBA00012386"/>
    </source>
</evidence>
<dbReference type="SMART" id="SM01144">
    <property type="entry name" value="DTW"/>
    <property type="match status" value="1"/>
</dbReference>
<dbReference type="Proteomes" id="UP000714380">
    <property type="component" value="Unassembled WGS sequence"/>
</dbReference>
<evidence type="ECO:0000256" key="2">
    <source>
        <dbReference type="ARBA" id="ARBA00022679"/>
    </source>
</evidence>
<comment type="caution">
    <text evidence="7">The sequence shown here is derived from an EMBL/GenBank/DDBJ whole genome shotgun (WGS) entry which is preliminary data.</text>
</comment>
<organism evidence="7 8">
    <name type="scientific">Thalassolituus marinus</name>
    <dbReference type="NCBI Taxonomy" id="671053"/>
    <lineage>
        <taxon>Bacteria</taxon>
        <taxon>Pseudomonadati</taxon>
        <taxon>Pseudomonadota</taxon>
        <taxon>Gammaproteobacteria</taxon>
        <taxon>Oceanospirillales</taxon>
        <taxon>Oceanospirillaceae</taxon>
        <taxon>Thalassolituus</taxon>
    </lineage>
</organism>
<gene>
    <name evidence="7" type="ORF">I9W95_14400</name>
</gene>
<dbReference type="InterPro" id="IPR005636">
    <property type="entry name" value="DTW"/>
</dbReference>